<evidence type="ECO:0000256" key="1">
    <source>
        <dbReference type="SAM" id="Phobius"/>
    </source>
</evidence>
<comment type="caution">
    <text evidence="2">The sequence shown here is derived from an EMBL/GenBank/DDBJ whole genome shotgun (WGS) entry which is preliminary data.</text>
</comment>
<sequence>MNKTTITAIAEKDIRATFASKKIWMPMVILAVFLCIFFPAAFTYIGLHTELLNHSSEDLKKPIEQVIKNFSIEETRTTLAALPTIGEQVVYFFLNFMLTPFFLMAAIVNSMVTSSNSFAGEKERKTLESLLFSPLSVKDLFIGKVLASLIPTLLIVFSSFLLNFIVINLITYPFFKQILFLNTTWLILIFWVIPALVLFNILLNVLVSSKVKSFQEAQQFGGIMILPIVGILISQVTGLFFLSPFILLLIGGGFLLGNALLLKIITKLNDRNSLFESQIH</sequence>
<feature type="transmembrane region" description="Helical" evidence="1">
    <location>
        <begin position="23"/>
        <end position="47"/>
    </location>
</feature>
<dbReference type="AlphaFoldDB" id="A0A372LQP7"/>
<proteinExistence type="predicted"/>
<dbReference type="GO" id="GO:0140359">
    <property type="term" value="F:ABC-type transporter activity"/>
    <property type="evidence" value="ECO:0007669"/>
    <property type="project" value="InterPro"/>
</dbReference>
<keyword evidence="1" id="KW-0812">Transmembrane</keyword>
<dbReference type="RefSeq" id="WP_117326045.1">
    <property type="nucleotide sequence ID" value="NZ_QVTE01000017.1"/>
</dbReference>
<evidence type="ECO:0008006" key="4">
    <source>
        <dbReference type="Google" id="ProtNLM"/>
    </source>
</evidence>
<dbReference type="PANTHER" id="PTHR43471">
    <property type="entry name" value="ABC TRANSPORTER PERMEASE"/>
    <property type="match status" value="1"/>
</dbReference>
<protein>
    <recommendedName>
        <fullName evidence="4">ABC transporter permease</fullName>
    </recommendedName>
</protein>
<reference evidence="2 3" key="1">
    <citation type="submission" date="2018-08" db="EMBL/GenBank/DDBJ databases">
        <title>Bacillus chawlae sp. nov., Bacillus glennii sp. nov., and Bacillus saganii sp. nov. Isolated from the Vehicle Assembly Building at Kennedy Space Center where the Viking Spacecraft were Assembled.</title>
        <authorList>
            <person name="Seuylemezian A."/>
            <person name="Vaishampayan P."/>
        </authorList>
    </citation>
    <scope>NUCLEOTIDE SEQUENCE [LARGE SCALE GENOMIC DNA]</scope>
    <source>
        <strain evidence="2 3">V47-23a</strain>
    </source>
</reference>
<organism evidence="2 3">
    <name type="scientific">Peribacillus saganii</name>
    <dbReference type="NCBI Taxonomy" id="2303992"/>
    <lineage>
        <taxon>Bacteria</taxon>
        <taxon>Bacillati</taxon>
        <taxon>Bacillota</taxon>
        <taxon>Bacilli</taxon>
        <taxon>Bacillales</taxon>
        <taxon>Bacillaceae</taxon>
        <taxon>Peribacillus</taxon>
    </lineage>
</organism>
<feature type="transmembrane region" description="Helical" evidence="1">
    <location>
        <begin position="89"/>
        <end position="108"/>
    </location>
</feature>
<keyword evidence="1" id="KW-0472">Membrane</keyword>
<dbReference type="GO" id="GO:0005886">
    <property type="term" value="C:plasma membrane"/>
    <property type="evidence" value="ECO:0007669"/>
    <property type="project" value="UniProtKB-SubCell"/>
</dbReference>
<keyword evidence="3" id="KW-1185">Reference proteome</keyword>
<feature type="transmembrane region" description="Helical" evidence="1">
    <location>
        <begin position="184"/>
        <end position="207"/>
    </location>
</feature>
<feature type="transmembrane region" description="Helical" evidence="1">
    <location>
        <begin position="246"/>
        <end position="265"/>
    </location>
</feature>
<dbReference type="Proteomes" id="UP000264541">
    <property type="component" value="Unassembled WGS sequence"/>
</dbReference>
<feature type="transmembrane region" description="Helical" evidence="1">
    <location>
        <begin position="145"/>
        <end position="172"/>
    </location>
</feature>
<dbReference type="PANTHER" id="PTHR43471:SF3">
    <property type="entry name" value="ABC TRANSPORTER PERMEASE PROTEIN NATB"/>
    <property type="match status" value="1"/>
</dbReference>
<dbReference type="EMBL" id="QVTE01000017">
    <property type="protein sequence ID" value="RFU70051.1"/>
    <property type="molecule type" value="Genomic_DNA"/>
</dbReference>
<keyword evidence="1" id="KW-1133">Transmembrane helix</keyword>
<dbReference type="OrthoDB" id="72437at2"/>
<feature type="transmembrane region" description="Helical" evidence="1">
    <location>
        <begin position="219"/>
        <end position="240"/>
    </location>
</feature>
<evidence type="ECO:0000313" key="3">
    <source>
        <dbReference type="Proteomes" id="UP000264541"/>
    </source>
</evidence>
<dbReference type="Pfam" id="PF12679">
    <property type="entry name" value="ABC2_membrane_2"/>
    <property type="match status" value="1"/>
</dbReference>
<gene>
    <name evidence="2" type="ORF">D0469_07650</name>
</gene>
<name>A0A372LQP7_9BACI</name>
<evidence type="ECO:0000313" key="2">
    <source>
        <dbReference type="EMBL" id="RFU70051.1"/>
    </source>
</evidence>
<accession>A0A372LQP7</accession>